<evidence type="ECO:0000313" key="3">
    <source>
        <dbReference type="Proteomes" id="UP001054837"/>
    </source>
</evidence>
<dbReference type="Proteomes" id="UP001054837">
    <property type="component" value="Unassembled WGS sequence"/>
</dbReference>
<dbReference type="PANTHER" id="PTHR13136:SF11">
    <property type="entry name" value="TESTIS-EXPRESSED PROTEIN 30"/>
    <property type="match status" value="1"/>
</dbReference>
<evidence type="ECO:0000259" key="1">
    <source>
        <dbReference type="Pfam" id="PF20408"/>
    </source>
</evidence>
<protein>
    <submittedName>
        <fullName evidence="2">Testis-expressed protein 30</fullName>
    </submittedName>
</protein>
<gene>
    <name evidence="2" type="primary">TEX30</name>
    <name evidence="2" type="ORF">CDAR_33461</name>
</gene>
<dbReference type="EMBL" id="BPLQ01004702">
    <property type="protein sequence ID" value="GIY10038.1"/>
    <property type="molecule type" value="Genomic_DNA"/>
</dbReference>
<evidence type="ECO:0000313" key="2">
    <source>
        <dbReference type="EMBL" id="GIY10038.1"/>
    </source>
</evidence>
<dbReference type="Gene3D" id="3.40.50.1820">
    <property type="entry name" value="alpha/beta hydrolase"/>
    <property type="match status" value="1"/>
</dbReference>
<organism evidence="2 3">
    <name type="scientific">Caerostris darwini</name>
    <dbReference type="NCBI Taxonomy" id="1538125"/>
    <lineage>
        <taxon>Eukaryota</taxon>
        <taxon>Metazoa</taxon>
        <taxon>Ecdysozoa</taxon>
        <taxon>Arthropoda</taxon>
        <taxon>Chelicerata</taxon>
        <taxon>Arachnida</taxon>
        <taxon>Araneae</taxon>
        <taxon>Araneomorphae</taxon>
        <taxon>Entelegynae</taxon>
        <taxon>Araneoidea</taxon>
        <taxon>Araneidae</taxon>
        <taxon>Caerostris</taxon>
    </lineage>
</organism>
<dbReference type="AlphaFoldDB" id="A0AAV4QR22"/>
<dbReference type="InterPro" id="IPR026555">
    <property type="entry name" value="NSL3/Tex30"/>
</dbReference>
<dbReference type="SUPFAM" id="SSF53474">
    <property type="entry name" value="alpha/beta-Hydrolases"/>
    <property type="match status" value="1"/>
</dbReference>
<proteinExistence type="predicted"/>
<feature type="domain" description="KANL3/Tex30 alpha/beta hydrolase-like" evidence="1">
    <location>
        <begin position="45"/>
        <end position="215"/>
    </location>
</feature>
<accession>A0AAV4QR22</accession>
<keyword evidence="3" id="KW-1185">Reference proteome</keyword>
<comment type="caution">
    <text evidence="2">The sequence shown here is derived from an EMBL/GenBank/DDBJ whole genome shotgun (WGS) entry which is preliminary data.</text>
</comment>
<dbReference type="Pfam" id="PF20408">
    <property type="entry name" value="Abhydrolase_11"/>
    <property type="match status" value="1"/>
</dbReference>
<name>A0AAV4QR22_9ARAC</name>
<dbReference type="PANTHER" id="PTHR13136">
    <property type="entry name" value="TESTIS DEVELOPMENT PROTEIN PRTD"/>
    <property type="match status" value="1"/>
</dbReference>
<reference evidence="2 3" key="1">
    <citation type="submission" date="2021-06" db="EMBL/GenBank/DDBJ databases">
        <title>Caerostris darwini draft genome.</title>
        <authorList>
            <person name="Kono N."/>
            <person name="Arakawa K."/>
        </authorList>
    </citation>
    <scope>NUCLEOTIDE SEQUENCE [LARGE SCALE GENOMIC DNA]</scope>
</reference>
<sequence>MGKNKGKHYIYFTKIIMNLSIPYKNKTIEAVLDCTSTKKCDVRKKVWVVLTHGAGGDLKTPQLSAIASFLTAEGLAVLRFTCKGLNIKYRINVFNEVLVYLKKEYHLKRVFIGGRSMGARAAVMLASDIEIVDLNILGIICLSYPLHKIRNYKELRDEPLKKSKLPIFFLSGTKDEMCEKDIFEKILLAMKSPFKIYWLNGCNHSAKPLENYQEEMYHAAFKEISNWCLSLY</sequence>
<dbReference type="InterPro" id="IPR046879">
    <property type="entry name" value="KANL3/Tex30_Abhydrolase"/>
</dbReference>
<dbReference type="InterPro" id="IPR029058">
    <property type="entry name" value="AB_hydrolase_fold"/>
</dbReference>